<dbReference type="InterPro" id="IPR053369">
    <property type="entry name" value="SrfA-induced_signal"/>
</dbReference>
<sequence>MSKKMKWILPIAAVLLIIAIWLIHFFHTKTRFNDTYVNGNTAGNLYNGGMFCEYDGTVYFANPDDNYRLYSMSLNGDDVKKLSNDTATFINADEHYIYYARNNKAENSDFSFLRWNNNSLCRINRKNGKGRVILDPEPSMYASLLGNYMYYLHYDKDTATTMYRVKIDGKEKEQVKDQPYYTCSANGNYLYYNGLENDRHIYSMNAETKSSNQIFDGDCWMPIVDGDTAYYMDCSNNYCLTKVNLNTKEKTVLTNERVDCFNVYGSTIYYCRNQNPALCRMQTDGSNSEVISEGIYTDINITSRYVYFRRLNENDTIFYTPTTGAANLNTFHASVKD</sequence>
<protein>
    <submittedName>
        <fullName evidence="3">DUF5050 domain-containing protein</fullName>
    </submittedName>
</protein>
<evidence type="ECO:0000313" key="3">
    <source>
        <dbReference type="EMBL" id="MEQ2557233.1"/>
    </source>
</evidence>
<reference evidence="3 4" key="1">
    <citation type="submission" date="2024-03" db="EMBL/GenBank/DDBJ databases">
        <title>Human intestinal bacterial collection.</title>
        <authorList>
            <person name="Pauvert C."/>
            <person name="Hitch T.C.A."/>
            <person name="Clavel T."/>
        </authorList>
    </citation>
    <scope>NUCLEOTIDE SEQUENCE [LARGE SCALE GENOMIC DNA]</scope>
    <source>
        <strain evidence="3 4">CLA-AA-H185</strain>
    </source>
</reference>
<dbReference type="Proteomes" id="UP001454489">
    <property type="component" value="Unassembled WGS sequence"/>
</dbReference>
<evidence type="ECO:0000259" key="2">
    <source>
        <dbReference type="Pfam" id="PF16472"/>
    </source>
</evidence>
<keyword evidence="1" id="KW-0812">Transmembrane</keyword>
<evidence type="ECO:0000313" key="4">
    <source>
        <dbReference type="Proteomes" id="UP001454489"/>
    </source>
</evidence>
<keyword evidence="1" id="KW-0472">Membrane</keyword>
<dbReference type="InterPro" id="IPR011042">
    <property type="entry name" value="6-blade_b-propeller_TolB-like"/>
</dbReference>
<name>A0ABV1HBY7_9FIRM</name>
<feature type="transmembrane region" description="Helical" evidence="1">
    <location>
        <begin position="7"/>
        <end position="26"/>
    </location>
</feature>
<dbReference type="PANTHER" id="PTHR32256">
    <property type="match status" value="1"/>
</dbReference>
<organism evidence="3 4">
    <name type="scientific">Maccoyibacter intestinihominis</name>
    <dbReference type="NCBI Taxonomy" id="3133499"/>
    <lineage>
        <taxon>Bacteria</taxon>
        <taxon>Bacillati</taxon>
        <taxon>Bacillota</taxon>
        <taxon>Clostridia</taxon>
        <taxon>Lachnospirales</taxon>
        <taxon>Lachnospiraceae</taxon>
        <taxon>Maccoyibacter</taxon>
    </lineage>
</organism>
<comment type="caution">
    <text evidence="3">The sequence shown here is derived from an EMBL/GenBank/DDBJ whole genome shotgun (WGS) entry which is preliminary data.</text>
</comment>
<dbReference type="InterPro" id="IPR032485">
    <property type="entry name" value="LRP1-like_beta_prop"/>
</dbReference>
<dbReference type="RefSeq" id="WP_353530340.1">
    <property type="nucleotide sequence ID" value="NZ_JBBMEX010000004.1"/>
</dbReference>
<gene>
    <name evidence="3" type="ORF">WMO43_04990</name>
</gene>
<feature type="domain" description="Prolow-density lipoprotein receptor-related protein 1-like beta-propeller" evidence="2">
    <location>
        <begin position="40"/>
        <end position="319"/>
    </location>
</feature>
<dbReference type="Pfam" id="PF16472">
    <property type="entry name" value="DUF5050"/>
    <property type="match status" value="1"/>
</dbReference>
<proteinExistence type="predicted"/>
<evidence type="ECO:0000256" key="1">
    <source>
        <dbReference type="SAM" id="Phobius"/>
    </source>
</evidence>
<dbReference type="SUPFAM" id="SSF82171">
    <property type="entry name" value="DPP6 N-terminal domain-like"/>
    <property type="match status" value="1"/>
</dbReference>
<dbReference type="PANTHER" id="PTHR32256:SF17">
    <property type="entry name" value="EGF-LIKE DOMAIN-CONTAINING PROTEIN"/>
    <property type="match status" value="1"/>
</dbReference>
<dbReference type="EMBL" id="JBBMEX010000004">
    <property type="protein sequence ID" value="MEQ2557233.1"/>
    <property type="molecule type" value="Genomic_DNA"/>
</dbReference>
<keyword evidence="4" id="KW-1185">Reference proteome</keyword>
<dbReference type="Gene3D" id="2.120.10.30">
    <property type="entry name" value="TolB, C-terminal domain"/>
    <property type="match status" value="1"/>
</dbReference>
<accession>A0ABV1HBY7</accession>
<keyword evidence="1" id="KW-1133">Transmembrane helix</keyword>